<dbReference type="EMBL" id="BK015788">
    <property type="protein sequence ID" value="DAE24932.1"/>
    <property type="molecule type" value="Genomic_DNA"/>
</dbReference>
<name>A0A8S5R1X0_9CAUD</name>
<protein>
    <submittedName>
        <fullName evidence="1">Uncharacterized protein</fullName>
    </submittedName>
</protein>
<organism evidence="1">
    <name type="scientific">Siphoviridae sp. ctljn1</name>
    <dbReference type="NCBI Taxonomy" id="2826448"/>
    <lineage>
        <taxon>Viruses</taxon>
        <taxon>Duplodnaviria</taxon>
        <taxon>Heunggongvirae</taxon>
        <taxon>Uroviricota</taxon>
        <taxon>Caudoviricetes</taxon>
    </lineage>
</organism>
<reference evidence="1" key="1">
    <citation type="journal article" date="2021" name="Proc. Natl. Acad. Sci. U.S.A.">
        <title>A Catalog of Tens of Thousands of Viruses from Human Metagenomes Reveals Hidden Associations with Chronic Diseases.</title>
        <authorList>
            <person name="Tisza M.J."/>
            <person name="Buck C.B."/>
        </authorList>
    </citation>
    <scope>NUCLEOTIDE SEQUENCE</scope>
    <source>
        <strain evidence="1">Ctljn1</strain>
    </source>
</reference>
<sequence>MIVLNDIDKKWYVLNEKTHSLELRKDAPKEIQELDKENEEMLDAMDKAFFGDFGKKKGKK</sequence>
<accession>A0A8S5R1X0</accession>
<proteinExistence type="predicted"/>
<evidence type="ECO:0000313" key="1">
    <source>
        <dbReference type="EMBL" id="DAE24932.1"/>
    </source>
</evidence>